<protein>
    <submittedName>
        <fullName evidence="1">Uncharacterized protein</fullName>
    </submittedName>
</protein>
<proteinExistence type="predicted"/>
<gene>
    <name evidence="1" type="ORF">AW10_02071</name>
</gene>
<dbReference type="EMBL" id="JEMX01000044">
    <property type="protein sequence ID" value="EXI79926.1"/>
    <property type="molecule type" value="Genomic_DNA"/>
</dbReference>
<dbReference type="AlphaFoldDB" id="A0A011NX86"/>
<reference evidence="1 2" key="1">
    <citation type="submission" date="2014-02" db="EMBL/GenBank/DDBJ databases">
        <title>Expanding our view of genomic diversity in Candidatus Accumulibacter clades.</title>
        <authorList>
            <person name="Skennerton C.T."/>
            <person name="Barr J.J."/>
            <person name="Slater F.R."/>
            <person name="Bond P.L."/>
            <person name="Tyson G.W."/>
        </authorList>
    </citation>
    <scope>NUCLEOTIDE SEQUENCE [LARGE SCALE GENOMIC DNA]</scope>
    <source>
        <strain evidence="2">BA-92</strain>
    </source>
</reference>
<sequence length="60" mass="6068">MMVPAAMARVIVALLASLSSTVKFSVASGKRSSVTSSVMVLLVSLAAKLSVPDSASMLSL</sequence>
<organism evidence="1 2">
    <name type="scientific">Candidatus Accumulibacter appositus</name>
    <dbReference type="NCBI Taxonomy" id="1454003"/>
    <lineage>
        <taxon>Bacteria</taxon>
        <taxon>Pseudomonadati</taxon>
        <taxon>Pseudomonadota</taxon>
        <taxon>Betaproteobacteria</taxon>
        <taxon>Candidatus Accumulibacter</taxon>
    </lineage>
</organism>
<comment type="caution">
    <text evidence="1">The sequence shown here is derived from an EMBL/GenBank/DDBJ whole genome shotgun (WGS) entry which is preliminary data.</text>
</comment>
<dbReference type="STRING" id="1454003.AW10_02071"/>
<accession>A0A011NX86</accession>
<evidence type="ECO:0000313" key="1">
    <source>
        <dbReference type="EMBL" id="EXI79926.1"/>
    </source>
</evidence>
<evidence type="ECO:0000313" key="2">
    <source>
        <dbReference type="Proteomes" id="UP000021816"/>
    </source>
</evidence>
<name>A0A011NX86_9PROT</name>
<dbReference type="Proteomes" id="UP000021816">
    <property type="component" value="Unassembled WGS sequence"/>
</dbReference>